<evidence type="ECO:0000256" key="2">
    <source>
        <dbReference type="ARBA" id="ARBA00022485"/>
    </source>
</evidence>
<dbReference type="Pfam" id="PF01077">
    <property type="entry name" value="NIR_SIR"/>
    <property type="match status" value="2"/>
</dbReference>
<evidence type="ECO:0000256" key="7">
    <source>
        <dbReference type="ARBA" id="ARBA00023014"/>
    </source>
</evidence>
<evidence type="ECO:0000313" key="10">
    <source>
        <dbReference type="EMBL" id="EJN56181.1"/>
    </source>
</evidence>
<dbReference type="Pfam" id="PF03460">
    <property type="entry name" value="NIR_SIR_ferr"/>
    <property type="match status" value="2"/>
</dbReference>
<proteinExistence type="inferred from homology"/>
<evidence type="ECO:0000259" key="9">
    <source>
        <dbReference type="Pfam" id="PF03460"/>
    </source>
</evidence>
<dbReference type="SUPFAM" id="SSF55124">
    <property type="entry name" value="Nitrite/Sulfite reductase N-terminal domain-like"/>
    <property type="match status" value="2"/>
</dbReference>
<dbReference type="PATRIC" id="fig|1185325.3.peg.920"/>
<keyword evidence="2" id="KW-0004">4Fe-4S</keyword>
<evidence type="ECO:0000256" key="1">
    <source>
        <dbReference type="ARBA" id="ARBA00010429"/>
    </source>
</evidence>
<evidence type="ECO:0000256" key="6">
    <source>
        <dbReference type="ARBA" id="ARBA00023004"/>
    </source>
</evidence>
<feature type="domain" description="Nitrite/Sulfite reductase ferredoxin-like" evidence="9">
    <location>
        <begin position="61"/>
        <end position="125"/>
    </location>
</feature>
<feature type="domain" description="Nitrite/Sulfite reductase ferredoxin-like" evidence="9">
    <location>
        <begin position="312"/>
        <end position="375"/>
    </location>
</feature>
<comment type="similarity">
    <text evidence="1">Belongs to the nitrite and sulfite reductase 4Fe-4S domain family.</text>
</comment>
<feature type="domain" description="Nitrite/sulphite reductase 4Fe-4S" evidence="8">
    <location>
        <begin position="135"/>
        <end position="289"/>
    </location>
</feature>
<dbReference type="Gene3D" id="3.90.480.20">
    <property type="match status" value="1"/>
</dbReference>
<organism evidence="10 11">
    <name type="scientific">Loigolactobacillus coryniformis subsp. coryniformis CECT 5711</name>
    <dbReference type="NCBI Taxonomy" id="1185325"/>
    <lineage>
        <taxon>Bacteria</taxon>
        <taxon>Bacillati</taxon>
        <taxon>Bacillota</taxon>
        <taxon>Bacilli</taxon>
        <taxon>Lactobacillales</taxon>
        <taxon>Lactobacillaceae</taxon>
        <taxon>Loigolactobacillus</taxon>
    </lineage>
</organism>
<reference evidence="10 11" key="1">
    <citation type="submission" date="2012-05" db="EMBL/GenBank/DDBJ databases">
        <title>Complete Genome Sequence of Lactobacillus coryniformis CECT5711.</title>
        <authorList>
            <person name="Rodriguez J.M."/>
        </authorList>
    </citation>
    <scope>NUCLEOTIDE SEQUENCE [LARGE SCALE GENOMIC DNA]</scope>
    <source>
        <strain evidence="11">CECT5711</strain>
    </source>
</reference>
<dbReference type="Gene3D" id="3.30.413.10">
    <property type="entry name" value="Sulfite Reductase Hemoprotein, domain 1"/>
    <property type="match status" value="2"/>
</dbReference>
<dbReference type="InterPro" id="IPR036136">
    <property type="entry name" value="Nit/Sulf_reduc_fer-like_dom_sf"/>
</dbReference>
<dbReference type="GO" id="GO:0016491">
    <property type="term" value="F:oxidoreductase activity"/>
    <property type="evidence" value="ECO:0007669"/>
    <property type="project" value="UniProtKB-KW"/>
</dbReference>
<evidence type="ECO:0000259" key="8">
    <source>
        <dbReference type="Pfam" id="PF01077"/>
    </source>
</evidence>
<keyword evidence="7" id="KW-0411">Iron-sulfur</keyword>
<evidence type="ECO:0000256" key="3">
    <source>
        <dbReference type="ARBA" id="ARBA00022617"/>
    </source>
</evidence>
<evidence type="ECO:0000313" key="11">
    <source>
        <dbReference type="Proteomes" id="UP000007271"/>
    </source>
</evidence>
<comment type="caution">
    <text evidence="10">The sequence shown here is derived from an EMBL/GenBank/DDBJ whole genome shotgun (WGS) entry which is preliminary data.</text>
</comment>
<accession>J2ZTC7</accession>
<dbReference type="Proteomes" id="UP000007271">
    <property type="component" value="Unassembled WGS sequence"/>
</dbReference>
<evidence type="ECO:0000256" key="5">
    <source>
        <dbReference type="ARBA" id="ARBA00023002"/>
    </source>
</evidence>
<keyword evidence="4" id="KW-0479">Metal-binding</keyword>
<feature type="domain" description="Nitrite/sulphite reductase 4Fe-4S" evidence="8">
    <location>
        <begin position="393"/>
        <end position="535"/>
    </location>
</feature>
<evidence type="ECO:0000256" key="4">
    <source>
        <dbReference type="ARBA" id="ARBA00022723"/>
    </source>
</evidence>
<dbReference type="EMBL" id="AKFP01000016">
    <property type="protein sequence ID" value="EJN56181.1"/>
    <property type="molecule type" value="Genomic_DNA"/>
</dbReference>
<dbReference type="SUPFAM" id="SSF56014">
    <property type="entry name" value="Nitrite and sulphite reductase 4Fe-4S domain-like"/>
    <property type="match status" value="2"/>
</dbReference>
<sequence length="538" mass="59622">MMSYQVTWAAAKLNKNEQSKLIEDGLDVFRDLPELVKRPFAEVDKSYYMYFKFAGLTVQKPQEQGNFMMRVKIPGGIINIKQARHLAAIASEYGHDQIDLTTRQAVQYHWIPFAKLPEIFAGINAVGLTTQGAEGDITRNVIDNPLAGIDPNELFDTRPTVRRVHRLFQGNRDYSNLPRKFKISINSNIYNAGNAEINDLAFVPATKKINGRTVKGFNVKVGGGLGMRPYLGLGLDIFVTRSQVPAVAEAVVQLYRDNGYRRSRSKARLKFLIQDWGVAEFETKLREKVPSLATAGASAVIGWSNGTALGIHEQRQAGYYYVGVSIPAGRLQAADFSAFVDLAEKYGRDEIRFDHSQNLLIPYIAAADLPAVKAAPIFKKFSYKPHNLVDFGTTCTGAEYCNLAYTHTKEIFTPLLKRLDTQFSFDQPVHITLTGCGNGCAHRSVADIGIEGLTAKTKDGQRAEAFKIAVGGSLLAGGHFNEVLKGKLFANQLYGALAALLADYQTQRLANETYYAYFQRLGIDHLQTILDQYLAQAA</sequence>
<name>J2ZTC7_9LACO</name>
<dbReference type="InterPro" id="IPR051329">
    <property type="entry name" value="NIR_SIR_4Fe-4S"/>
</dbReference>
<dbReference type="GO" id="GO:0020037">
    <property type="term" value="F:heme binding"/>
    <property type="evidence" value="ECO:0007669"/>
    <property type="project" value="InterPro"/>
</dbReference>
<dbReference type="PANTHER" id="PTHR32439:SF0">
    <property type="entry name" value="FERREDOXIN--NITRITE REDUCTASE, CHLOROPLASTIC"/>
    <property type="match status" value="1"/>
</dbReference>
<dbReference type="InterPro" id="IPR006067">
    <property type="entry name" value="NO2/SO3_Rdtase_4Fe4S_dom"/>
</dbReference>
<keyword evidence="6" id="KW-0408">Iron</keyword>
<keyword evidence="3" id="KW-0349">Heme</keyword>
<dbReference type="PANTHER" id="PTHR32439">
    <property type="entry name" value="FERREDOXIN--NITRITE REDUCTASE, CHLOROPLASTIC"/>
    <property type="match status" value="1"/>
</dbReference>
<gene>
    <name evidence="10" type="ORF">A11Y_21921</name>
</gene>
<dbReference type="PROSITE" id="PS00365">
    <property type="entry name" value="NIR_SIR"/>
    <property type="match status" value="1"/>
</dbReference>
<dbReference type="GO" id="GO:0046872">
    <property type="term" value="F:metal ion binding"/>
    <property type="evidence" value="ECO:0007669"/>
    <property type="project" value="UniProtKB-KW"/>
</dbReference>
<dbReference type="InterPro" id="IPR005117">
    <property type="entry name" value="NiRdtase/SiRdtase_haem-b_fer"/>
</dbReference>
<dbReference type="AlphaFoldDB" id="J2ZTC7"/>
<protein>
    <submittedName>
        <fullName evidence="10">Ferredoxin--nitrite reductase</fullName>
    </submittedName>
</protein>
<dbReference type="InterPro" id="IPR006066">
    <property type="entry name" value="NO2/SO3_Rdtase_FeS/sirohaem_BS"/>
</dbReference>
<dbReference type="InterPro" id="IPR045854">
    <property type="entry name" value="NO2/SO3_Rdtase_4Fe4S_sf"/>
</dbReference>
<dbReference type="STRING" id="1185325.A11Y_21921"/>
<keyword evidence="5" id="KW-0560">Oxidoreductase</keyword>
<dbReference type="GO" id="GO:0051539">
    <property type="term" value="F:4 iron, 4 sulfur cluster binding"/>
    <property type="evidence" value="ECO:0007669"/>
    <property type="project" value="UniProtKB-KW"/>
</dbReference>